<comment type="caution">
    <text evidence="1">The sequence shown here is derived from an EMBL/GenBank/DDBJ whole genome shotgun (WGS) entry which is preliminary data.</text>
</comment>
<organism evidence="1 2">
    <name type="scientific">Caerostris extrusa</name>
    <name type="common">Bark spider</name>
    <name type="synonym">Caerostris bankana</name>
    <dbReference type="NCBI Taxonomy" id="172846"/>
    <lineage>
        <taxon>Eukaryota</taxon>
        <taxon>Metazoa</taxon>
        <taxon>Ecdysozoa</taxon>
        <taxon>Arthropoda</taxon>
        <taxon>Chelicerata</taxon>
        <taxon>Arachnida</taxon>
        <taxon>Araneae</taxon>
        <taxon>Araneomorphae</taxon>
        <taxon>Entelegynae</taxon>
        <taxon>Araneoidea</taxon>
        <taxon>Araneidae</taxon>
        <taxon>Caerostris</taxon>
    </lineage>
</organism>
<evidence type="ECO:0000313" key="2">
    <source>
        <dbReference type="Proteomes" id="UP001054945"/>
    </source>
</evidence>
<dbReference type="EMBL" id="BPLR01008237">
    <property type="protein sequence ID" value="GIY23117.1"/>
    <property type="molecule type" value="Genomic_DNA"/>
</dbReference>
<keyword evidence="2" id="KW-1185">Reference proteome</keyword>
<dbReference type="AlphaFoldDB" id="A0AAV4RRP8"/>
<evidence type="ECO:0000313" key="1">
    <source>
        <dbReference type="EMBL" id="GIY23117.1"/>
    </source>
</evidence>
<name>A0AAV4RRP8_CAEEX</name>
<sequence>MRLTLKVNYAWFSILQLDADNKLMALNFEIQIKGRIELALKTHTRFSKDSASRFWKPPFIVLCGSPPINLPELVHLYSIDRNNTACKFKN</sequence>
<dbReference type="Proteomes" id="UP001054945">
    <property type="component" value="Unassembled WGS sequence"/>
</dbReference>
<protein>
    <submittedName>
        <fullName evidence="1">Uncharacterized protein</fullName>
    </submittedName>
</protein>
<proteinExistence type="predicted"/>
<reference evidence="1 2" key="1">
    <citation type="submission" date="2021-06" db="EMBL/GenBank/DDBJ databases">
        <title>Caerostris extrusa draft genome.</title>
        <authorList>
            <person name="Kono N."/>
            <person name="Arakawa K."/>
        </authorList>
    </citation>
    <scope>NUCLEOTIDE SEQUENCE [LARGE SCALE GENOMIC DNA]</scope>
</reference>
<gene>
    <name evidence="1" type="ORF">CEXT_398361</name>
</gene>
<accession>A0AAV4RRP8</accession>